<evidence type="ECO:0000313" key="1">
    <source>
        <dbReference type="EMBL" id="OKL43936.1"/>
    </source>
</evidence>
<name>A0A1U7JGR3_9HYPH</name>
<gene>
    <name evidence="1" type="ORF">A3843_10075</name>
</gene>
<reference evidence="1 2" key="1">
    <citation type="submission" date="2016-03" db="EMBL/GenBank/DDBJ databases">
        <title>Genome sequence of Nesiotobacter sp. nov., a moderately halophilic alphaproteobacterium isolated from the Yellow Sea, China.</title>
        <authorList>
            <person name="Zhang G."/>
            <person name="Zhang R."/>
        </authorList>
    </citation>
    <scope>NUCLEOTIDE SEQUENCE [LARGE SCALE GENOMIC DNA]</scope>
    <source>
        <strain evidence="1 2">WB1-6</strain>
    </source>
</reference>
<protein>
    <submittedName>
        <fullName evidence="1">Uncharacterized protein</fullName>
    </submittedName>
</protein>
<dbReference type="RefSeq" id="WP_028481265.1">
    <property type="nucleotide sequence ID" value="NZ_LVVZ01000015.1"/>
</dbReference>
<evidence type="ECO:0000313" key="2">
    <source>
        <dbReference type="Proteomes" id="UP000185783"/>
    </source>
</evidence>
<organism evidence="1 2">
    <name type="scientific">Pseudovibrio exalbescens</name>
    <dbReference type="NCBI Taxonomy" id="197461"/>
    <lineage>
        <taxon>Bacteria</taxon>
        <taxon>Pseudomonadati</taxon>
        <taxon>Pseudomonadota</taxon>
        <taxon>Alphaproteobacteria</taxon>
        <taxon>Hyphomicrobiales</taxon>
        <taxon>Stappiaceae</taxon>
        <taxon>Pseudovibrio</taxon>
    </lineage>
</organism>
<comment type="caution">
    <text evidence="1">The sequence shown here is derived from an EMBL/GenBank/DDBJ whole genome shotgun (WGS) entry which is preliminary data.</text>
</comment>
<dbReference type="STRING" id="197461.A3843_10075"/>
<dbReference type="AlphaFoldDB" id="A0A1U7JGR3"/>
<sequence length="118" mass="12934">MAGTHEEMLDSIRCASAIRLRTSKGYTNLEKVVTCIALNRVFLLQENQTRGDGFGALQENQLAILFVDRDPVIISTRQPKDFDRLAPVLACACTPSPTIAKAPLQANCVLEVTFSTSH</sequence>
<keyword evidence="2" id="KW-1185">Reference proteome</keyword>
<dbReference type="EMBL" id="LVVZ01000015">
    <property type="protein sequence ID" value="OKL43936.1"/>
    <property type="molecule type" value="Genomic_DNA"/>
</dbReference>
<proteinExistence type="predicted"/>
<dbReference type="Proteomes" id="UP000185783">
    <property type="component" value="Unassembled WGS sequence"/>
</dbReference>
<accession>A0A1U7JGR3</accession>